<dbReference type="Proteomes" id="UP001564657">
    <property type="component" value="Unassembled WGS sequence"/>
</dbReference>
<comment type="similarity">
    <text evidence="2">Belongs to the SspH family.</text>
</comment>
<reference evidence="4 5" key="1">
    <citation type="submission" date="2024-08" db="EMBL/GenBank/DDBJ databases">
        <title>Clostridium lapicellarii sp. nov., and Clostridium renhuaiense sp. nov., two species isolated from the mud in a fermentation cellar used for producing sauce-flavour Chinese liquors.</title>
        <authorList>
            <person name="Yang F."/>
            <person name="Wang H."/>
            <person name="Chen L.Q."/>
            <person name="Zhou N."/>
            <person name="Lu J.J."/>
            <person name="Pu X.X."/>
            <person name="Wan B."/>
            <person name="Wang L."/>
            <person name="Liu S.J."/>
        </authorList>
    </citation>
    <scope>NUCLEOTIDE SEQUENCE [LARGE SCALE GENOMIC DNA]</scope>
    <source>
        <strain evidence="4 5">MT-5</strain>
    </source>
</reference>
<dbReference type="Pfam" id="PF08141">
    <property type="entry name" value="SspH"/>
    <property type="match status" value="1"/>
</dbReference>
<keyword evidence="5" id="KW-1185">Reference proteome</keyword>
<evidence type="ECO:0000256" key="2">
    <source>
        <dbReference type="ARBA" id="ARBA00006573"/>
    </source>
</evidence>
<proteinExistence type="inferred from homology"/>
<accession>A0ABV4BL88</accession>
<comment type="subcellular location">
    <subcellularLocation>
        <location evidence="1">Spore core</location>
    </subcellularLocation>
</comment>
<evidence type="ECO:0000256" key="3">
    <source>
        <dbReference type="ARBA" id="ARBA00022969"/>
    </source>
</evidence>
<dbReference type="InterPro" id="IPR012610">
    <property type="entry name" value="SASP_SspH"/>
</dbReference>
<dbReference type="RefSeq" id="WP_369702885.1">
    <property type="nucleotide sequence ID" value="NZ_JBGEWD010000001.1"/>
</dbReference>
<keyword evidence="3" id="KW-0749">Sporulation</keyword>
<evidence type="ECO:0000313" key="5">
    <source>
        <dbReference type="Proteomes" id="UP001564657"/>
    </source>
</evidence>
<evidence type="ECO:0000256" key="1">
    <source>
        <dbReference type="ARBA" id="ARBA00004288"/>
    </source>
</evidence>
<dbReference type="NCBIfam" id="TIGR02861">
    <property type="entry name" value="SASP_H"/>
    <property type="match status" value="1"/>
</dbReference>
<name>A0ABV4BL88_9CLOT</name>
<evidence type="ECO:0000313" key="4">
    <source>
        <dbReference type="EMBL" id="MEY7999017.1"/>
    </source>
</evidence>
<comment type="caution">
    <text evidence="4">The sequence shown here is derived from an EMBL/GenBank/DDBJ whole genome shotgun (WGS) entry which is preliminary data.</text>
</comment>
<protein>
    <submittedName>
        <fullName evidence="4">H-type small acid-soluble spore protein</fullName>
    </submittedName>
</protein>
<sequence length="61" mass="7018">MINLDKIRLEEILQSTGTIEVKYKNNPVWLEGIGTNKDGRIQVKDLNTNKHLNVDIVDLKE</sequence>
<gene>
    <name evidence="4" type="ORF">AB8U03_02180</name>
</gene>
<dbReference type="EMBL" id="JBGEWD010000001">
    <property type="protein sequence ID" value="MEY7999017.1"/>
    <property type="molecule type" value="Genomic_DNA"/>
</dbReference>
<organism evidence="4 5">
    <name type="scientific">Clostridium moutaii</name>
    <dbReference type="NCBI Taxonomy" id="3240932"/>
    <lineage>
        <taxon>Bacteria</taxon>
        <taxon>Bacillati</taxon>
        <taxon>Bacillota</taxon>
        <taxon>Clostridia</taxon>
        <taxon>Eubacteriales</taxon>
        <taxon>Clostridiaceae</taxon>
        <taxon>Clostridium</taxon>
    </lineage>
</organism>